<protein>
    <submittedName>
        <fullName evidence="8">Membrane protein</fullName>
    </submittedName>
</protein>
<dbReference type="EMBL" id="AP024485">
    <property type="protein sequence ID" value="BCS90277.1"/>
    <property type="molecule type" value="Genomic_DNA"/>
</dbReference>
<evidence type="ECO:0000256" key="3">
    <source>
        <dbReference type="ARBA" id="ARBA00022692"/>
    </source>
</evidence>
<sequence>MEVEQDKTRAFIALWAAVTLWASSFIALKFAFQRFDPMVVIFGRMFVASVCFLLVFKRFKNIDYRPGDWKLLLFMGICEPGFYFVFEALALTKTDASQAGMICALLPLMVAVAARFILKEQLTRRTVTGFSLAIAGAIILSVAAESTETASNPLLGNFLEFMAMICACGYMIAMKRLMPRYSSWFLTMIQAFVGAIFFFPLLFLPSTTLPTSFDLTGIATILYLGVFVTILAYGLYNYGMSKIPTGQASSFINLIPVITLALGWLLLNERLNWIQYAASILVIIGVYVSQEKSSKKKVTA</sequence>
<feature type="transmembrane region" description="Helical" evidence="6">
    <location>
        <begin position="185"/>
        <end position="203"/>
    </location>
</feature>
<keyword evidence="4 6" id="KW-1133">Transmembrane helix</keyword>
<evidence type="ECO:0000313" key="9">
    <source>
        <dbReference type="Proteomes" id="UP001053296"/>
    </source>
</evidence>
<dbReference type="InterPro" id="IPR000620">
    <property type="entry name" value="EamA_dom"/>
</dbReference>
<organism evidence="8 9">
    <name type="scientific">Pseudodesulfovibrio sediminis</name>
    <dbReference type="NCBI Taxonomy" id="2810563"/>
    <lineage>
        <taxon>Bacteria</taxon>
        <taxon>Pseudomonadati</taxon>
        <taxon>Thermodesulfobacteriota</taxon>
        <taxon>Desulfovibrionia</taxon>
        <taxon>Desulfovibrionales</taxon>
        <taxon>Desulfovibrionaceae</taxon>
    </lineage>
</organism>
<accession>A0ABM7PAX7</accession>
<keyword evidence="9" id="KW-1185">Reference proteome</keyword>
<evidence type="ECO:0000259" key="7">
    <source>
        <dbReference type="Pfam" id="PF00892"/>
    </source>
</evidence>
<dbReference type="Gene3D" id="1.10.3730.20">
    <property type="match status" value="2"/>
</dbReference>
<evidence type="ECO:0000256" key="5">
    <source>
        <dbReference type="ARBA" id="ARBA00023136"/>
    </source>
</evidence>
<feature type="transmembrane region" description="Helical" evidence="6">
    <location>
        <begin position="248"/>
        <end position="267"/>
    </location>
</feature>
<evidence type="ECO:0000256" key="4">
    <source>
        <dbReference type="ARBA" id="ARBA00022989"/>
    </source>
</evidence>
<keyword evidence="5 6" id="KW-0472">Membrane</keyword>
<dbReference type="InterPro" id="IPR037185">
    <property type="entry name" value="EmrE-like"/>
</dbReference>
<feature type="transmembrane region" description="Helical" evidence="6">
    <location>
        <begin position="273"/>
        <end position="289"/>
    </location>
</feature>
<keyword evidence="2" id="KW-1003">Cell membrane</keyword>
<reference evidence="8" key="1">
    <citation type="journal article" date="2022" name="Arch. Microbiol.">
        <title>Pseudodesulfovibrio sediminis sp. nov., a mesophilic and neutrophilic sulfate-reducing bacterium isolated from sediment of a brackish lake.</title>
        <authorList>
            <person name="Takahashi A."/>
            <person name="Kojima H."/>
            <person name="Watanabe M."/>
            <person name="Fukui M."/>
        </authorList>
    </citation>
    <scope>NUCLEOTIDE SEQUENCE</scope>
    <source>
        <strain evidence="8">SF6</strain>
    </source>
</reference>
<evidence type="ECO:0000256" key="1">
    <source>
        <dbReference type="ARBA" id="ARBA00004651"/>
    </source>
</evidence>
<keyword evidence="3 6" id="KW-0812">Transmembrane</keyword>
<gene>
    <name evidence="8" type="ORF">PSDVSF_35190</name>
</gene>
<feature type="domain" description="EamA" evidence="7">
    <location>
        <begin position="11"/>
        <end position="141"/>
    </location>
</feature>
<feature type="transmembrane region" description="Helical" evidence="6">
    <location>
        <begin position="125"/>
        <end position="143"/>
    </location>
</feature>
<feature type="transmembrane region" description="Helical" evidence="6">
    <location>
        <begin position="98"/>
        <end position="118"/>
    </location>
</feature>
<evidence type="ECO:0000256" key="6">
    <source>
        <dbReference type="SAM" id="Phobius"/>
    </source>
</evidence>
<feature type="domain" description="EamA" evidence="7">
    <location>
        <begin position="155"/>
        <end position="288"/>
    </location>
</feature>
<feature type="transmembrane region" description="Helical" evidence="6">
    <location>
        <begin position="38"/>
        <end position="56"/>
    </location>
</feature>
<comment type="subcellular location">
    <subcellularLocation>
        <location evidence="1">Cell membrane</location>
        <topology evidence="1">Multi-pass membrane protein</topology>
    </subcellularLocation>
</comment>
<feature type="transmembrane region" description="Helical" evidence="6">
    <location>
        <begin position="12"/>
        <end position="32"/>
    </location>
</feature>
<dbReference type="PANTHER" id="PTHR32322:SF18">
    <property type="entry name" value="S-ADENOSYLMETHIONINE_S-ADENOSYLHOMOCYSTEINE TRANSPORTER"/>
    <property type="match status" value="1"/>
</dbReference>
<feature type="transmembrane region" description="Helical" evidence="6">
    <location>
        <begin position="215"/>
        <end position="236"/>
    </location>
</feature>
<dbReference type="SUPFAM" id="SSF103481">
    <property type="entry name" value="Multidrug resistance efflux transporter EmrE"/>
    <property type="match status" value="2"/>
</dbReference>
<proteinExistence type="predicted"/>
<dbReference type="PANTHER" id="PTHR32322">
    <property type="entry name" value="INNER MEMBRANE TRANSPORTER"/>
    <property type="match status" value="1"/>
</dbReference>
<feature type="transmembrane region" description="Helical" evidence="6">
    <location>
        <begin position="68"/>
        <end position="86"/>
    </location>
</feature>
<evidence type="ECO:0000256" key="2">
    <source>
        <dbReference type="ARBA" id="ARBA00022475"/>
    </source>
</evidence>
<dbReference type="InterPro" id="IPR050638">
    <property type="entry name" value="AA-Vitamin_Transporters"/>
</dbReference>
<dbReference type="Proteomes" id="UP001053296">
    <property type="component" value="Chromosome"/>
</dbReference>
<name>A0ABM7PAX7_9BACT</name>
<evidence type="ECO:0000313" key="8">
    <source>
        <dbReference type="EMBL" id="BCS90277.1"/>
    </source>
</evidence>
<dbReference type="RefSeq" id="WP_229592262.1">
    <property type="nucleotide sequence ID" value="NZ_AP024485.1"/>
</dbReference>
<feature type="transmembrane region" description="Helical" evidence="6">
    <location>
        <begin position="155"/>
        <end position="173"/>
    </location>
</feature>
<dbReference type="Pfam" id="PF00892">
    <property type="entry name" value="EamA"/>
    <property type="match status" value="2"/>
</dbReference>